<feature type="domain" description="MacB-like periplasmic core" evidence="9">
    <location>
        <begin position="24"/>
        <end position="204"/>
    </location>
</feature>
<dbReference type="InterPro" id="IPR050250">
    <property type="entry name" value="Macrolide_Exporter_MacB"/>
</dbReference>
<keyword evidence="5 7" id="KW-0472">Membrane</keyword>
<evidence type="ECO:0000313" key="10">
    <source>
        <dbReference type="EMBL" id="GAA5341066.1"/>
    </source>
</evidence>
<evidence type="ECO:0000313" key="11">
    <source>
        <dbReference type="Proteomes" id="UP001498935"/>
    </source>
</evidence>
<evidence type="ECO:0000256" key="7">
    <source>
        <dbReference type="SAM" id="Phobius"/>
    </source>
</evidence>
<reference evidence="10 11" key="1">
    <citation type="submission" date="2024-02" db="EMBL/GenBank/DDBJ databases">
        <title>Characterization of antibiotic resistant novel bacterial strains and their environmental applications.</title>
        <authorList>
            <person name="Manzoor S."/>
            <person name="Abbas S."/>
            <person name="Arshad M."/>
            <person name="Li W.J."/>
            <person name="Ahmed I."/>
        </authorList>
    </citation>
    <scope>NUCLEOTIDE SEQUENCE [LARGE SCALE GENOMIC DNA]</scope>
    <source>
        <strain evidence="10 11">KACC 15558</strain>
    </source>
</reference>
<feature type="transmembrane region" description="Helical" evidence="7">
    <location>
        <begin position="317"/>
        <end position="343"/>
    </location>
</feature>
<evidence type="ECO:0000256" key="5">
    <source>
        <dbReference type="ARBA" id="ARBA00023136"/>
    </source>
</evidence>
<dbReference type="Pfam" id="PF12704">
    <property type="entry name" value="MacB_PCD"/>
    <property type="match status" value="1"/>
</dbReference>
<feature type="domain" description="ABC3 transporter permease C-terminal" evidence="8">
    <location>
        <begin position="276"/>
        <end position="392"/>
    </location>
</feature>
<keyword evidence="4 7" id="KW-1133">Transmembrane helix</keyword>
<proteinExistence type="inferred from homology"/>
<comment type="caution">
    <text evidence="10">The sequence shown here is derived from an EMBL/GenBank/DDBJ whole genome shotgun (WGS) entry which is preliminary data.</text>
</comment>
<dbReference type="InterPro" id="IPR003838">
    <property type="entry name" value="ABC3_permease_C"/>
</dbReference>
<protein>
    <submittedName>
        <fullName evidence="10">ABC transporter permease</fullName>
    </submittedName>
</protein>
<dbReference type="InterPro" id="IPR025857">
    <property type="entry name" value="MacB_PCD"/>
</dbReference>
<feature type="transmembrane region" description="Helical" evidence="7">
    <location>
        <begin position="273"/>
        <end position="297"/>
    </location>
</feature>
<gene>
    <name evidence="10" type="ORF">KACC15558_21060</name>
</gene>
<name>A0ABP9U284_9MICO</name>
<comment type="similarity">
    <text evidence="6">Belongs to the ABC-4 integral membrane protein family.</text>
</comment>
<evidence type="ECO:0000256" key="2">
    <source>
        <dbReference type="ARBA" id="ARBA00022475"/>
    </source>
</evidence>
<keyword evidence="2" id="KW-1003">Cell membrane</keyword>
<comment type="subcellular location">
    <subcellularLocation>
        <location evidence="1">Cell membrane</location>
        <topology evidence="1">Multi-pass membrane protein</topology>
    </subcellularLocation>
</comment>
<accession>A0ABP9U284</accession>
<dbReference type="PANTHER" id="PTHR30572">
    <property type="entry name" value="MEMBRANE COMPONENT OF TRANSPORTER-RELATED"/>
    <property type="match status" value="1"/>
</dbReference>
<feature type="transmembrane region" description="Helical" evidence="7">
    <location>
        <begin position="363"/>
        <end position="390"/>
    </location>
</feature>
<keyword evidence="11" id="KW-1185">Reference proteome</keyword>
<evidence type="ECO:0000256" key="6">
    <source>
        <dbReference type="ARBA" id="ARBA00038076"/>
    </source>
</evidence>
<dbReference type="EMBL" id="BAABNP010000008">
    <property type="protein sequence ID" value="GAA5341066.1"/>
    <property type="molecule type" value="Genomic_DNA"/>
</dbReference>
<organism evidence="10 11">
    <name type="scientific">Brevibacterium ammoniilyticum</name>
    <dbReference type="NCBI Taxonomy" id="1046555"/>
    <lineage>
        <taxon>Bacteria</taxon>
        <taxon>Bacillati</taxon>
        <taxon>Actinomycetota</taxon>
        <taxon>Actinomycetes</taxon>
        <taxon>Micrococcales</taxon>
        <taxon>Brevibacteriaceae</taxon>
        <taxon>Brevibacterium</taxon>
    </lineage>
</organism>
<feature type="transmembrane region" description="Helical" evidence="7">
    <location>
        <begin position="21"/>
        <end position="44"/>
    </location>
</feature>
<evidence type="ECO:0000256" key="4">
    <source>
        <dbReference type="ARBA" id="ARBA00022989"/>
    </source>
</evidence>
<evidence type="ECO:0000256" key="3">
    <source>
        <dbReference type="ARBA" id="ARBA00022692"/>
    </source>
</evidence>
<keyword evidence="3 7" id="KW-0812">Transmembrane</keyword>
<evidence type="ECO:0000259" key="9">
    <source>
        <dbReference type="Pfam" id="PF12704"/>
    </source>
</evidence>
<dbReference type="Pfam" id="PF02687">
    <property type="entry name" value="FtsX"/>
    <property type="match status" value="1"/>
</dbReference>
<dbReference type="PANTHER" id="PTHR30572:SF4">
    <property type="entry name" value="ABC TRANSPORTER PERMEASE YTRF"/>
    <property type="match status" value="1"/>
</dbReference>
<evidence type="ECO:0000256" key="1">
    <source>
        <dbReference type="ARBA" id="ARBA00004651"/>
    </source>
</evidence>
<sequence length="401" mass="42999">MISGFLASIVEAWQELRVHKVRVLMSLIGVGVAVCGLTLVVGFGDMMQKGLADTFEKQNGRAATYTLYVMPPSGDPNPNEAEKIARALDETKKRFGIEYVSAVANGEMEVPSPSGNVSAFVSVVDPDYNVMHRVKVDHGRWFNEFDATNLSPPIVADEKFLEQYGIDPSSLPRTVDLPGHQAGKATVIGSFAGAGPTSDIGNVYLLNGHQSKFMPDATVPTEFEMWLPPETAKELSKQVRTDLKRQLPGFDISADRTDYGNEVDGPLGAVQNVLLFISVLILLMGMLGLVNISMVTIQQRVREIGIRRSFGATSRRIFFSVMMESVVATTMAGAIGVLIAILVLKAPIVGDALMMGTGSTPQIPVTAVIVGMLVSIGIGALAGLVPALVAMRVRIIDAIRA</sequence>
<evidence type="ECO:0000259" key="8">
    <source>
        <dbReference type="Pfam" id="PF02687"/>
    </source>
</evidence>
<dbReference type="Proteomes" id="UP001498935">
    <property type="component" value="Unassembled WGS sequence"/>
</dbReference>